<dbReference type="PRINTS" id="PR00633">
    <property type="entry name" value="RCCNDNSATION"/>
</dbReference>
<evidence type="ECO:0000313" key="13">
    <source>
        <dbReference type="Proteomes" id="UP000297703"/>
    </source>
</evidence>
<dbReference type="GO" id="GO:0005085">
    <property type="term" value="F:guanyl-nucleotide exchange factor activity"/>
    <property type="evidence" value="ECO:0007669"/>
    <property type="project" value="TreeGrafter"/>
</dbReference>
<dbReference type="STRING" id="55544.A0A4D9F5A7"/>
<dbReference type="Gene3D" id="2.130.10.30">
    <property type="entry name" value="Regulator of chromosome condensation 1/beta-lactamase-inhibitor protein II"/>
    <property type="match status" value="2"/>
</dbReference>
<dbReference type="InterPro" id="IPR058923">
    <property type="entry name" value="RCC1-like_dom"/>
</dbReference>
<keyword evidence="13" id="KW-1185">Reference proteome</keyword>
<evidence type="ECO:0000256" key="10">
    <source>
        <dbReference type="PROSITE-ProRule" id="PRU00235"/>
    </source>
</evidence>
<evidence type="ECO:0000259" key="11">
    <source>
        <dbReference type="Pfam" id="PF25390"/>
    </source>
</evidence>
<dbReference type="Pfam" id="PF00415">
    <property type="entry name" value="RCC1"/>
    <property type="match status" value="1"/>
</dbReference>
<dbReference type="PANTHER" id="PTHR46337:SF1">
    <property type="entry name" value="RCC1-LIKE G EXCHANGING FACTOR-LIKE PROTEIN"/>
    <property type="match status" value="1"/>
</dbReference>
<evidence type="ECO:0000256" key="1">
    <source>
        <dbReference type="ARBA" id="ARBA00004273"/>
    </source>
</evidence>
<dbReference type="GO" id="GO:0005743">
    <property type="term" value="C:mitochondrial inner membrane"/>
    <property type="evidence" value="ECO:0007669"/>
    <property type="project" value="UniProtKB-SubCell"/>
</dbReference>
<evidence type="ECO:0000256" key="5">
    <source>
        <dbReference type="ARBA" id="ARBA00023128"/>
    </source>
</evidence>
<keyword evidence="4" id="KW-0809">Transit peptide</keyword>
<comment type="subunit">
    <text evidence="8">Forms a regulatory protein-RNA complex, consisting of RCC1L, NGRN, RPUSD3, RPUSD4, TRUB2, FASTKD2 and 16S mt-rRNA. Interacts with 16S mt-rRNA; this interaction is direct. Interacts with OPA1; this interaction is direct.</text>
</comment>
<name>A0A4D9F5A7_9SAUR</name>
<evidence type="ECO:0000256" key="4">
    <source>
        <dbReference type="ARBA" id="ARBA00022946"/>
    </source>
</evidence>
<reference evidence="12 13" key="2">
    <citation type="submission" date="2019-04" db="EMBL/GenBank/DDBJ databases">
        <title>The genome sequence of big-headed turtle.</title>
        <authorList>
            <person name="Gong S."/>
        </authorList>
    </citation>
    <scope>NUCLEOTIDE SEQUENCE [LARGE SCALE GENOMIC DNA]</scope>
    <source>
        <strain evidence="12">DO16091913</strain>
        <tissue evidence="12">Muscle</tissue>
    </source>
</reference>
<protein>
    <recommendedName>
        <fullName evidence="9">RCC1-like G exchanging factor-like protein</fullName>
    </recommendedName>
</protein>
<reference evidence="12 13" key="1">
    <citation type="submission" date="2019-04" db="EMBL/GenBank/DDBJ databases">
        <title>Draft genome of the big-headed turtle Platysternon megacephalum.</title>
        <authorList>
            <person name="Gong S."/>
        </authorList>
    </citation>
    <scope>NUCLEOTIDE SEQUENCE [LARGE SCALE GENOMIC DNA]</scope>
    <source>
        <strain evidence="12">DO16091913</strain>
        <tissue evidence="12">Muscle</tissue>
    </source>
</reference>
<evidence type="ECO:0000256" key="2">
    <source>
        <dbReference type="ARBA" id="ARBA00022737"/>
    </source>
</evidence>
<keyword evidence="6" id="KW-0472">Membrane</keyword>
<feature type="repeat" description="RCC1" evidence="10">
    <location>
        <begin position="466"/>
        <end position="517"/>
    </location>
</feature>
<accession>A0A4D9F5A7</accession>
<organism evidence="12 13">
    <name type="scientific">Platysternon megacephalum</name>
    <name type="common">big-headed turtle</name>
    <dbReference type="NCBI Taxonomy" id="55544"/>
    <lineage>
        <taxon>Eukaryota</taxon>
        <taxon>Metazoa</taxon>
        <taxon>Chordata</taxon>
        <taxon>Craniata</taxon>
        <taxon>Vertebrata</taxon>
        <taxon>Euteleostomi</taxon>
        <taxon>Archelosauria</taxon>
        <taxon>Testudinata</taxon>
        <taxon>Testudines</taxon>
        <taxon>Cryptodira</taxon>
        <taxon>Durocryptodira</taxon>
        <taxon>Testudinoidea</taxon>
        <taxon>Platysternidae</taxon>
        <taxon>Platysternon</taxon>
    </lineage>
</organism>
<evidence type="ECO:0000256" key="8">
    <source>
        <dbReference type="ARBA" id="ARBA00065468"/>
    </source>
</evidence>
<dbReference type="InterPro" id="IPR053035">
    <property type="entry name" value="Mitochondrial_GEF_domain"/>
</dbReference>
<keyword evidence="5" id="KW-0496">Mitochondrion</keyword>
<comment type="function">
    <text evidence="7">Guanine nucleotide exchange factor (GEF) for mitochondrial dynamin-related GTPase OPA1. Activates OPA1, by exchanging bound GDP for free GTP, and drives OPA1 and MFN1-dependent mitochondrial fusion. Plays an essential role in mitochondrial ribosome biogenesis. As a component of a functional protein-RNA module, consisting of RCC1L, NGRN, RPUSD3, RPUSD4, TRUB2, FASTKD2 and 16S mitochondrial ribosomal RNA (16S mt-rRNA), controls 16S mt-rRNA abundance and is required for intra-mitochondrial translation of core subunits of the oxidative phosphorylation system.</text>
</comment>
<keyword evidence="3" id="KW-0999">Mitochondrion inner membrane</keyword>
<dbReference type="OrthoDB" id="70707at2759"/>
<dbReference type="SUPFAM" id="SSF50985">
    <property type="entry name" value="RCC1/BLIP-II"/>
    <property type="match status" value="1"/>
</dbReference>
<dbReference type="Proteomes" id="UP000297703">
    <property type="component" value="Unassembled WGS sequence"/>
</dbReference>
<dbReference type="PANTHER" id="PTHR46337">
    <property type="entry name" value="RCC1-LIKE G EXCHANGING FACTOR-LIKE PROTEIN"/>
    <property type="match status" value="1"/>
</dbReference>
<feature type="repeat" description="RCC1" evidence="10">
    <location>
        <begin position="293"/>
        <end position="356"/>
    </location>
</feature>
<dbReference type="AlphaFoldDB" id="A0A4D9F5A7"/>
<dbReference type="GO" id="GO:0008053">
    <property type="term" value="P:mitochondrial fusion"/>
    <property type="evidence" value="ECO:0007669"/>
    <property type="project" value="UniProtKB-ARBA"/>
</dbReference>
<evidence type="ECO:0000256" key="9">
    <source>
        <dbReference type="ARBA" id="ARBA00072308"/>
    </source>
</evidence>
<evidence type="ECO:0000256" key="3">
    <source>
        <dbReference type="ARBA" id="ARBA00022792"/>
    </source>
</evidence>
<feature type="domain" description="RCC1-like" evidence="11">
    <location>
        <begin position="228"/>
        <end position="508"/>
    </location>
</feature>
<evidence type="ECO:0000313" key="12">
    <source>
        <dbReference type="EMBL" id="TFK12874.1"/>
    </source>
</evidence>
<dbReference type="InterPro" id="IPR000408">
    <property type="entry name" value="Reg_chr_condens"/>
</dbReference>
<dbReference type="PROSITE" id="PS50012">
    <property type="entry name" value="RCC1_3"/>
    <property type="match status" value="6"/>
</dbReference>
<comment type="subcellular location">
    <subcellularLocation>
        <location evidence="1">Mitochondrion inner membrane</location>
    </subcellularLocation>
</comment>
<dbReference type="GO" id="GO:0070131">
    <property type="term" value="P:positive regulation of mitochondrial translation"/>
    <property type="evidence" value="ECO:0007669"/>
    <property type="project" value="TreeGrafter"/>
</dbReference>
<dbReference type="InterPro" id="IPR009091">
    <property type="entry name" value="RCC1/BLIP-II"/>
</dbReference>
<feature type="repeat" description="RCC1" evidence="10">
    <location>
        <begin position="413"/>
        <end position="465"/>
    </location>
</feature>
<dbReference type="GO" id="GO:0019843">
    <property type="term" value="F:rRNA binding"/>
    <property type="evidence" value="ECO:0007669"/>
    <property type="project" value="TreeGrafter"/>
</dbReference>
<feature type="repeat" description="RCC1" evidence="10">
    <location>
        <begin position="229"/>
        <end position="289"/>
    </location>
</feature>
<feature type="repeat" description="RCC1" evidence="10">
    <location>
        <begin position="357"/>
        <end position="412"/>
    </location>
</feature>
<comment type="caution">
    <text evidence="12">The sequence shown here is derived from an EMBL/GenBank/DDBJ whole genome shotgun (WGS) entry which is preliminary data.</text>
</comment>
<dbReference type="EMBL" id="QXTE01000018">
    <property type="protein sequence ID" value="TFK12874.1"/>
    <property type="molecule type" value="Genomic_DNA"/>
</dbReference>
<proteinExistence type="predicted"/>
<evidence type="ECO:0000256" key="7">
    <source>
        <dbReference type="ARBA" id="ARBA00059435"/>
    </source>
</evidence>
<keyword evidence="2" id="KW-0677">Repeat</keyword>
<dbReference type="FunFam" id="2.130.10.30:FF:000024">
    <property type="entry name" value="RCC1-like G exchanging factor-like protein"/>
    <property type="match status" value="1"/>
</dbReference>
<feature type="repeat" description="RCC1" evidence="10">
    <location>
        <begin position="576"/>
        <end position="625"/>
    </location>
</feature>
<sequence length="627" mass="67087">MAAARSAHVTNALTSHCESVLLCSGEGTGRSKVKGWQDGCSRAACAAAAVEQRLALSAGGGVSGSAGTMAPARLLLTGSRGWPRLLGPQRELLVQGLQGSRRGLGGSQVGQRGLQALGPRRGLGGSQVGQRGLQALGPQRGFGGSQVGQRGLQALGPQRGLGGSQVGQRGLQVLGPQRGLLGPQRELPLQGLSRGFAKVAKTRSSREVKEVEDSAPVFQYVGERSKRKERVFVWGFCHAGALGIPSFVKPDAGWKKGRRIQPTPYRLDTAVKISSAACGYGFTLISSKTTDITKVWGMGLNKDSQLGFQRSRKDQTKGYEYVLEPSPIPLPLDTPQETRILQVSCGRAHSLILTDKEGVFSMGNNSYGQCGRKVTEGEIYSESHLIHRLQKFEGRVVQIVCGQDHSLFRTERGEVYSCGWGADGQTGLGHYNITSVPTKLGGDIAGVNIVQVATYGDTCLAVSDEGDLFGWGNSEYMQLASITETTQVNVPRHLPFKIGKIKDAACGGTGNAVVNEEGNVFVWGYGILGKGPNLMETATPELIPPTLFGLSDFSPDTRVFRIRCGLSQFAALNNRGELFVWGKNIRGCLGIGRMEDQYFPWRVTIPGEVVDVACGVDHMVTLVKSFI</sequence>
<dbReference type="Pfam" id="PF25390">
    <property type="entry name" value="WD40_RLD"/>
    <property type="match status" value="1"/>
</dbReference>
<evidence type="ECO:0000256" key="6">
    <source>
        <dbReference type="ARBA" id="ARBA00023136"/>
    </source>
</evidence>
<gene>
    <name evidence="12" type="ORF">DR999_PMT03702</name>
</gene>